<evidence type="ECO:0000259" key="5">
    <source>
        <dbReference type="Pfam" id="PF02120"/>
    </source>
</evidence>
<dbReference type="AlphaFoldDB" id="A0A432YDZ5"/>
<dbReference type="PRINTS" id="PR01007">
    <property type="entry name" value="FLGHOOKFLIK"/>
</dbReference>
<dbReference type="GO" id="GO:0044780">
    <property type="term" value="P:bacterial-type flagellum assembly"/>
    <property type="evidence" value="ECO:0007669"/>
    <property type="project" value="InterPro"/>
</dbReference>
<keyword evidence="3" id="KW-1005">Bacterial flagellum biogenesis</keyword>
<organism evidence="6 7">
    <name type="scientific">Pseudidiomarina insulisalsae</name>
    <dbReference type="NCBI Taxonomy" id="575789"/>
    <lineage>
        <taxon>Bacteria</taxon>
        <taxon>Pseudomonadati</taxon>
        <taxon>Pseudomonadota</taxon>
        <taxon>Gammaproteobacteria</taxon>
        <taxon>Alteromonadales</taxon>
        <taxon>Idiomarinaceae</taxon>
        <taxon>Pseudidiomarina</taxon>
    </lineage>
</organism>
<dbReference type="InterPro" id="IPR021136">
    <property type="entry name" value="Flagellar_hook_control-like_C"/>
</dbReference>
<name>A0A432YDZ5_9GAMM</name>
<reference evidence="7" key="1">
    <citation type="journal article" date="2018" name="Front. Microbiol.">
        <title>Genome-Based Analysis Reveals the Taxonomy and Diversity of the Family Idiomarinaceae.</title>
        <authorList>
            <person name="Liu Y."/>
            <person name="Lai Q."/>
            <person name="Shao Z."/>
        </authorList>
    </citation>
    <scope>NUCLEOTIDE SEQUENCE [LARGE SCALE GENOMIC DNA]</scope>
    <source>
        <strain evidence="7">CVS-6</strain>
    </source>
</reference>
<dbReference type="InterPro" id="IPR052563">
    <property type="entry name" value="FliK"/>
</dbReference>
<feature type="region of interest" description="Disordered" evidence="4">
    <location>
        <begin position="331"/>
        <end position="394"/>
    </location>
</feature>
<dbReference type="Gene3D" id="3.30.750.140">
    <property type="match status" value="1"/>
</dbReference>
<dbReference type="InterPro" id="IPR001635">
    <property type="entry name" value="Flag_hook_Flik"/>
</dbReference>
<proteinExistence type="inferred from homology"/>
<feature type="compositionally biased region" description="Low complexity" evidence="4">
    <location>
        <begin position="340"/>
        <end position="362"/>
    </location>
</feature>
<comment type="caution">
    <text evidence="6">The sequence shown here is derived from an EMBL/GenBank/DDBJ whole genome shotgun (WGS) entry which is preliminary data.</text>
</comment>
<sequence length="394" mass="42445">MQLALLNLLSADRPLNASGTGQLRASTAAGSTAFIQLLQQQISQQPIAQQPISTQQEPQGGTESSSDPELSAPLTQAVLPAITPYTAMTQQTAIAPPPATQKTSVPLELTQWQPAPEPTRNVATAQYDAPLNVQLPHDISVLQRESAPLLPQHQQAVTKTVAQTLNLTEQQTWPEQPQPSVQVKQMQPGVPKILQPAEPLPATVPHTAVSVTAETTSTLALATTAAVSSTTATSVTPASQLTMQQPLYTPAGTNELSQQMVQLVVKNQQQVTIHTRPAELGPIQIQLQQQGQETQLQITTSNGQVRQAIETALPQLREQLQGLGLQLGETQVSEQRSTASGQSFQREQQGFQQQQQQHSSSHPTAWRESAENDHDNSASEQHLHVPPGHVDLFA</sequence>
<feature type="compositionally biased region" description="Basic and acidic residues" evidence="4">
    <location>
        <begin position="368"/>
        <end position="383"/>
    </location>
</feature>
<evidence type="ECO:0000256" key="4">
    <source>
        <dbReference type="SAM" id="MobiDB-lite"/>
    </source>
</evidence>
<dbReference type="EMBL" id="PIPY01000009">
    <property type="protein sequence ID" value="RUO59052.1"/>
    <property type="molecule type" value="Genomic_DNA"/>
</dbReference>
<dbReference type="RefSeq" id="WP_126755042.1">
    <property type="nucleotide sequence ID" value="NZ_PIPY01000009.1"/>
</dbReference>
<dbReference type="PANTHER" id="PTHR37533:SF2">
    <property type="entry name" value="FLAGELLAR HOOK-LENGTH CONTROL PROTEIN"/>
    <property type="match status" value="1"/>
</dbReference>
<dbReference type="InterPro" id="IPR038610">
    <property type="entry name" value="FliK-like_C_sf"/>
</dbReference>
<dbReference type="GO" id="GO:0009424">
    <property type="term" value="C:bacterial-type flagellum hook"/>
    <property type="evidence" value="ECO:0007669"/>
    <property type="project" value="InterPro"/>
</dbReference>
<protein>
    <recommendedName>
        <fullName evidence="5">Flagellar hook-length control protein-like C-terminal domain-containing protein</fullName>
    </recommendedName>
</protein>
<accession>A0A432YDZ5</accession>
<comment type="function">
    <text evidence="1">Controls the length of the flagellar hook.</text>
</comment>
<evidence type="ECO:0000256" key="2">
    <source>
        <dbReference type="ARBA" id="ARBA00009149"/>
    </source>
</evidence>
<feature type="region of interest" description="Disordered" evidence="4">
    <location>
        <begin position="46"/>
        <end position="70"/>
    </location>
</feature>
<evidence type="ECO:0000256" key="3">
    <source>
        <dbReference type="ARBA" id="ARBA00022795"/>
    </source>
</evidence>
<gene>
    <name evidence="6" type="ORF">CWI71_09545</name>
</gene>
<dbReference type="Pfam" id="PF02120">
    <property type="entry name" value="Flg_hook"/>
    <property type="match status" value="1"/>
</dbReference>
<evidence type="ECO:0000313" key="6">
    <source>
        <dbReference type="EMBL" id="RUO59052.1"/>
    </source>
</evidence>
<dbReference type="PANTHER" id="PTHR37533">
    <property type="entry name" value="FLAGELLAR HOOK-LENGTH CONTROL PROTEIN"/>
    <property type="match status" value="1"/>
</dbReference>
<comment type="similarity">
    <text evidence="2">Belongs to the FliK family.</text>
</comment>
<keyword evidence="7" id="KW-1185">Reference proteome</keyword>
<evidence type="ECO:0000313" key="7">
    <source>
        <dbReference type="Proteomes" id="UP000288259"/>
    </source>
</evidence>
<evidence type="ECO:0000256" key="1">
    <source>
        <dbReference type="ARBA" id="ARBA00003944"/>
    </source>
</evidence>
<feature type="compositionally biased region" description="Polar residues" evidence="4">
    <location>
        <begin position="57"/>
        <end position="68"/>
    </location>
</feature>
<dbReference type="Proteomes" id="UP000288259">
    <property type="component" value="Unassembled WGS sequence"/>
</dbReference>
<feature type="compositionally biased region" description="Low complexity" evidence="4">
    <location>
        <begin position="46"/>
        <end position="56"/>
    </location>
</feature>
<feature type="domain" description="Flagellar hook-length control protein-like C-terminal" evidence="5">
    <location>
        <begin position="259"/>
        <end position="338"/>
    </location>
</feature>